<feature type="transmembrane region" description="Helical" evidence="13">
    <location>
        <begin position="252"/>
        <end position="270"/>
    </location>
</feature>
<dbReference type="NCBIfam" id="TIGR01494">
    <property type="entry name" value="ATPase_P-type"/>
    <property type="match status" value="2"/>
</dbReference>
<dbReference type="PRINTS" id="PR00119">
    <property type="entry name" value="CATATPASE"/>
</dbReference>
<dbReference type="InterPro" id="IPR047821">
    <property type="entry name" value="P5B-type_ATPase"/>
</dbReference>
<dbReference type="SFLD" id="SFLDG00002">
    <property type="entry name" value="C1.7:_P-type_atpase_like"/>
    <property type="match status" value="1"/>
</dbReference>
<gene>
    <name evidence="17" type="primary">LOC102810019</name>
</gene>
<reference evidence="17" key="1">
    <citation type="submission" date="2025-08" db="UniProtKB">
        <authorList>
            <consortium name="RefSeq"/>
        </authorList>
    </citation>
    <scope>IDENTIFICATION</scope>
    <source>
        <tissue evidence="17">Testes</tissue>
    </source>
</reference>
<dbReference type="InterPro" id="IPR001757">
    <property type="entry name" value="P_typ_ATPase"/>
</dbReference>
<evidence type="ECO:0000256" key="8">
    <source>
        <dbReference type="ARBA" id="ARBA00022842"/>
    </source>
</evidence>
<feature type="domain" description="Cation-transporting P-type ATPase N-terminal" evidence="15">
    <location>
        <begin position="178"/>
        <end position="250"/>
    </location>
</feature>
<dbReference type="InterPro" id="IPR023299">
    <property type="entry name" value="ATPase_P-typ_cyto_dom_N"/>
</dbReference>
<keyword evidence="11 13" id="KW-0472">Membrane</keyword>
<keyword evidence="7 13" id="KW-0067">ATP-binding</keyword>
<evidence type="ECO:0000313" key="16">
    <source>
        <dbReference type="Proteomes" id="UP000694865"/>
    </source>
</evidence>
<dbReference type="Pfam" id="PF12409">
    <property type="entry name" value="P5-ATPase"/>
    <property type="match status" value="1"/>
</dbReference>
<dbReference type="InterPro" id="IPR004014">
    <property type="entry name" value="ATPase_P-typ_cation-transptr_N"/>
</dbReference>
<dbReference type="SFLD" id="SFLDS00003">
    <property type="entry name" value="Haloacid_Dehalogenase"/>
    <property type="match status" value="1"/>
</dbReference>
<keyword evidence="9 13" id="KW-1278">Translocase</keyword>
<keyword evidence="8 13" id="KW-0460">Magnesium</keyword>
<evidence type="ECO:0000256" key="10">
    <source>
        <dbReference type="ARBA" id="ARBA00022989"/>
    </source>
</evidence>
<evidence type="ECO:0000313" key="17">
    <source>
        <dbReference type="RefSeq" id="XP_006819618.1"/>
    </source>
</evidence>
<feature type="transmembrane region" description="Helical" evidence="13">
    <location>
        <begin position="428"/>
        <end position="449"/>
    </location>
</feature>
<dbReference type="InterPro" id="IPR044492">
    <property type="entry name" value="P_typ_ATPase_HD_dom"/>
</dbReference>
<evidence type="ECO:0000256" key="3">
    <source>
        <dbReference type="ARBA" id="ARBA00022553"/>
    </source>
</evidence>
<dbReference type="InterPro" id="IPR023214">
    <property type="entry name" value="HAD_sf"/>
</dbReference>
<evidence type="ECO:0000256" key="12">
    <source>
        <dbReference type="ARBA" id="ARBA00049360"/>
    </source>
</evidence>
<dbReference type="SUPFAM" id="SSF81660">
    <property type="entry name" value="Metal cation-transporting ATPase, ATP-binding domain N"/>
    <property type="match status" value="1"/>
</dbReference>
<evidence type="ECO:0000256" key="5">
    <source>
        <dbReference type="ARBA" id="ARBA00022723"/>
    </source>
</evidence>
<comment type="similarity">
    <text evidence="2 13">Belongs to the cation transport ATPase (P-type) (TC 3.A.3) family. Type V subfamily.</text>
</comment>
<sequence length="1211" mass="135821">MNGNTYKRVDEFSVILNANCEDELLCTGYRSNRLKTGLCYVASFFTVGILILVFHWKPSWSLKAKFSKCPVKDAEIVLLQNSHGELFTEKLFTKFVAESGFISIKNGVTYHHRRPSSITSVPGRGRSTSINSATTSASEDDDTVALLVGNNKNQVRIKYFCLQKVMYLWDPHGNSFEKLHGLDKDTLCANFYDDYHGFSEEEQSKRLAVYGKNSIDVEVKSYAKLLFEEILNPFYIFQIWSVILWMAEEYYYYSSCIIFISVLSIGISLYETRRQSITLRNMVAHSSTVQVCREDQSIEEINGEFLVPGDVIIIPSTGCIMNCDAVLVGGNCIVNESMLTGESVPVTKTPLPHSHDVSEESAFYNPDEHKRHTLFCGTHIIQTRYYGSEKVKAVVVRTGFSTAKGELVRSILYPKPLGFKFYKDAMKFIGVLAILALLGFAYTLVIFIRDEVPVKHIIFKALDIFTIVVPPALPAAMTVGTVYAQNRLKRRGIFCISPPRINVCGNIKLFCFDKTGTLTEDGLDLWGVVQLQQDHLLKAVQNVDELPRGPFLAGMATCHSLTMIDGNLTGDPLDLKMFEATNWLLEEPGKDSTKFESIMPTVVKPVTADTFLSKDASEIPYEIGIVRQFPFSSSLQRMSVITRTLGAPNMDVYVKGSPEMISSLCQAETVPDDFHEVLHKYTEQGFRVIALAWKPMKSKFSWHQSHRIGRTEVECELIFLGLLIMQNTLKPETTPIIQQLKKANIRTVMVTGDNMLTAISVAKDCGMIETHEKVIIVTGVPPMDGRPASIKWNYEENPILKDEMDDPNTEQQTYHHTMTIEEGSNYHFAVSGKSFGVIKNHFPQLMSKIVVKGCVFARMAPDQKSQLVEALQEIDYIVGMCGDGANDCGALKTAHAGISLSEAEASVASPFTSNTPNITCVPKVIREGRAALVTSFGVFKYMALYSMVQFISVLILYYIQSNLGDMQFLYVDLVITTTVAVFMGRTEAYPLLVAKRPSGSLVSAPILFSLIVQVLIQVFIQAGAYFCLLAQPWFVPLEPQPNADENILCFENTVIFLISSYQYIILAAAFSKGRPYRLPLYTNILFMASLVLLTACTIWLTLYPTELVANFMQLMFPEMPFKFRCVILAFAAGNLVASFFIEDCLVDSWIFKRCIKSVRCKKASKNKYKTIERELMANPSWPPINTFIMSSDMEISSEDVTELLPDSNLIQ</sequence>
<organism evidence="16 17">
    <name type="scientific">Saccoglossus kowalevskii</name>
    <name type="common">Acorn worm</name>
    <dbReference type="NCBI Taxonomy" id="10224"/>
    <lineage>
        <taxon>Eukaryota</taxon>
        <taxon>Metazoa</taxon>
        <taxon>Hemichordata</taxon>
        <taxon>Enteropneusta</taxon>
        <taxon>Harrimaniidae</taxon>
        <taxon>Saccoglossus</taxon>
    </lineage>
</organism>
<dbReference type="InterPro" id="IPR006544">
    <property type="entry name" value="P-type_TPase_V"/>
</dbReference>
<dbReference type="SFLD" id="SFLDF00027">
    <property type="entry name" value="p-type_atpase"/>
    <property type="match status" value="1"/>
</dbReference>
<feature type="transmembrane region" description="Helical" evidence="13">
    <location>
        <begin position="1078"/>
        <end position="1101"/>
    </location>
</feature>
<feature type="transmembrane region" description="Helical" evidence="13">
    <location>
        <begin position="461"/>
        <end position="484"/>
    </location>
</feature>
<dbReference type="SUPFAM" id="SSF56784">
    <property type="entry name" value="HAD-like"/>
    <property type="match status" value="1"/>
</dbReference>
<dbReference type="SUPFAM" id="SSF81653">
    <property type="entry name" value="Calcium ATPase, transduction domain A"/>
    <property type="match status" value="1"/>
</dbReference>
<keyword evidence="10 13" id="KW-1133">Transmembrane helix</keyword>
<evidence type="ECO:0000256" key="11">
    <source>
        <dbReference type="ARBA" id="ARBA00023136"/>
    </source>
</evidence>
<feature type="transmembrane region" description="Helical" evidence="13">
    <location>
        <begin position="1121"/>
        <end position="1141"/>
    </location>
</feature>
<evidence type="ECO:0000256" key="4">
    <source>
        <dbReference type="ARBA" id="ARBA00022692"/>
    </source>
</evidence>
<dbReference type="RefSeq" id="XP_006819618.1">
    <property type="nucleotide sequence ID" value="XM_006819555.1"/>
</dbReference>
<dbReference type="InterPro" id="IPR008250">
    <property type="entry name" value="ATPase_P-typ_transduc_dom_A_sf"/>
</dbReference>
<dbReference type="PROSITE" id="PS00154">
    <property type="entry name" value="ATPASE_E1_E2"/>
    <property type="match status" value="1"/>
</dbReference>
<dbReference type="PANTHER" id="PTHR45630:SF8">
    <property type="entry name" value="CATION-TRANSPORTING ATPASE"/>
    <property type="match status" value="1"/>
</dbReference>
<feature type="transmembrane region" description="Helical" evidence="13">
    <location>
        <begin position="938"/>
        <end position="960"/>
    </location>
</feature>
<evidence type="ECO:0000256" key="14">
    <source>
        <dbReference type="SAM" id="MobiDB-lite"/>
    </source>
</evidence>
<keyword evidence="5 13" id="KW-0479">Metal-binding</keyword>
<dbReference type="EC" id="7.2.2.-" evidence="13"/>
<comment type="subcellular location">
    <subcellularLocation>
        <location evidence="1 13">Membrane</location>
        <topology evidence="1 13">Multi-pass membrane protein</topology>
    </subcellularLocation>
</comment>
<dbReference type="NCBIfam" id="TIGR01657">
    <property type="entry name" value="P-ATPase-V"/>
    <property type="match status" value="1"/>
</dbReference>
<feature type="region of interest" description="Disordered" evidence="14">
    <location>
        <begin position="115"/>
        <end position="136"/>
    </location>
</feature>
<evidence type="ECO:0000256" key="9">
    <source>
        <dbReference type="ARBA" id="ARBA00022967"/>
    </source>
</evidence>
<feature type="transmembrane region" description="Helical" evidence="13">
    <location>
        <begin position="966"/>
        <end position="985"/>
    </location>
</feature>
<dbReference type="Pfam" id="PF13246">
    <property type="entry name" value="Cation_ATPase"/>
    <property type="match status" value="1"/>
</dbReference>
<protein>
    <recommendedName>
        <fullName evidence="13">Cation-transporting ATPase</fullName>
        <ecNumber evidence="13">7.2.2.-</ecNumber>
    </recommendedName>
</protein>
<dbReference type="CDD" id="cd07542">
    <property type="entry name" value="P-type_ATPase_cation"/>
    <property type="match status" value="1"/>
</dbReference>
<feature type="transmembrane region" description="Helical" evidence="13">
    <location>
        <begin position="1006"/>
        <end position="1034"/>
    </location>
</feature>
<dbReference type="PANTHER" id="PTHR45630">
    <property type="entry name" value="CATION-TRANSPORTING ATPASE-RELATED"/>
    <property type="match status" value="1"/>
</dbReference>
<accession>A0ABM0MHX7</accession>
<keyword evidence="4 13" id="KW-0812">Transmembrane</keyword>
<evidence type="ECO:0000256" key="7">
    <source>
        <dbReference type="ARBA" id="ARBA00022840"/>
    </source>
</evidence>
<dbReference type="Pfam" id="PF00122">
    <property type="entry name" value="E1-E2_ATPase"/>
    <property type="match status" value="1"/>
</dbReference>
<evidence type="ECO:0000256" key="13">
    <source>
        <dbReference type="RuleBase" id="RU362082"/>
    </source>
</evidence>
<dbReference type="InterPro" id="IPR047819">
    <property type="entry name" value="P5A-ATPase_N"/>
</dbReference>
<comment type="catalytic activity">
    <reaction evidence="12 13">
        <text>ATP + H2O = ADP + phosphate + H(+)</text>
        <dbReference type="Rhea" id="RHEA:13065"/>
        <dbReference type="ChEBI" id="CHEBI:15377"/>
        <dbReference type="ChEBI" id="CHEBI:15378"/>
        <dbReference type="ChEBI" id="CHEBI:30616"/>
        <dbReference type="ChEBI" id="CHEBI:43474"/>
        <dbReference type="ChEBI" id="CHEBI:456216"/>
    </reaction>
</comment>
<evidence type="ECO:0000259" key="15">
    <source>
        <dbReference type="SMART" id="SM00831"/>
    </source>
</evidence>
<dbReference type="Gene3D" id="2.70.150.10">
    <property type="entry name" value="Calcium-transporting ATPase, cytoplasmic transduction domain A"/>
    <property type="match status" value="1"/>
</dbReference>
<dbReference type="SMART" id="SM00831">
    <property type="entry name" value="Cation_ATPase_N"/>
    <property type="match status" value="1"/>
</dbReference>
<dbReference type="GeneID" id="102810019"/>
<name>A0ABM0MHX7_SACKO</name>
<dbReference type="InterPro" id="IPR018303">
    <property type="entry name" value="ATPase_P-typ_P_site"/>
</dbReference>
<proteinExistence type="inferred from homology"/>
<dbReference type="InterPro" id="IPR059000">
    <property type="entry name" value="ATPase_P-type_domA"/>
</dbReference>
<keyword evidence="16" id="KW-1185">Reference proteome</keyword>
<dbReference type="Pfam" id="PF00690">
    <property type="entry name" value="Cation_ATPase_N"/>
    <property type="match status" value="1"/>
</dbReference>
<dbReference type="InterPro" id="IPR023298">
    <property type="entry name" value="ATPase_P-typ_TM_dom_sf"/>
</dbReference>
<dbReference type="SUPFAM" id="SSF81665">
    <property type="entry name" value="Calcium ATPase, transmembrane domain M"/>
    <property type="match status" value="1"/>
</dbReference>
<keyword evidence="3" id="KW-0597">Phosphoprotein</keyword>
<dbReference type="Gene3D" id="3.40.1110.10">
    <property type="entry name" value="Calcium-transporting ATPase, cytoplasmic domain N"/>
    <property type="match status" value="1"/>
</dbReference>
<evidence type="ECO:0000256" key="1">
    <source>
        <dbReference type="ARBA" id="ARBA00004141"/>
    </source>
</evidence>
<evidence type="ECO:0000256" key="2">
    <source>
        <dbReference type="ARBA" id="ARBA00006000"/>
    </source>
</evidence>
<dbReference type="InterPro" id="IPR036412">
    <property type="entry name" value="HAD-like_sf"/>
</dbReference>
<feature type="transmembrane region" description="Helical" evidence="13">
    <location>
        <begin position="1054"/>
        <end position="1071"/>
    </location>
</feature>
<feature type="transmembrane region" description="Helical" evidence="13">
    <location>
        <begin position="37"/>
        <end position="56"/>
    </location>
</feature>
<keyword evidence="6 13" id="KW-0547">Nucleotide-binding</keyword>
<evidence type="ECO:0000256" key="6">
    <source>
        <dbReference type="ARBA" id="ARBA00022741"/>
    </source>
</evidence>
<dbReference type="Proteomes" id="UP000694865">
    <property type="component" value="Unplaced"/>
</dbReference>
<dbReference type="Gene3D" id="3.40.50.1000">
    <property type="entry name" value="HAD superfamily/HAD-like"/>
    <property type="match status" value="1"/>
</dbReference>
<feature type="compositionally biased region" description="Low complexity" evidence="14">
    <location>
        <begin position="127"/>
        <end position="136"/>
    </location>
</feature>